<protein>
    <submittedName>
        <fullName evidence="2">Uncharacterized protein</fullName>
    </submittedName>
</protein>
<feature type="compositionally biased region" description="Basic and acidic residues" evidence="1">
    <location>
        <begin position="50"/>
        <end position="64"/>
    </location>
</feature>
<dbReference type="Proteomes" id="UP001457282">
    <property type="component" value="Unassembled WGS sequence"/>
</dbReference>
<dbReference type="InterPro" id="IPR012871">
    <property type="entry name" value="DUF1668_ORYSA"/>
</dbReference>
<dbReference type="AlphaFoldDB" id="A0AAW1VQ68"/>
<sequence>MEVGGRERETASGWGNKSLYICTTESKLDFRTRYAIHSIKLSDLLSLDEKRDDTSKGDHSDASKSKFKSKSKSNSCGGLQKVVAIYNDHVPRGMSCGVFGSQILFAGGTNFRPSGLEVSKKIYVFETDPTVDPNPSLKEFEPGFLESKGEPFLVELEGNLYALSGIYEGSPTFEVFSKFPKRDPPFFEGYFCCGGCHTYLSIAVAGTKILVSCPKNPKVFCFDVAKHRYLGEWTILSGSDCGLPFIGKTLVLDLDDTSDDKVLFTYQFIHSNVRKDNSEDWGIVPYRMSINDSESSISINPIKTEHLRRAVVPTEFWGVATTHSFVHLGGRKVCCVIARHIKQDEDDDWMSNNQDDGNKIRLAFLTFRFQFSGTSKSDDGDGFSAKILSTRIFEYDCSKEADAATYHATLAGCFLR</sequence>
<evidence type="ECO:0000256" key="1">
    <source>
        <dbReference type="SAM" id="MobiDB-lite"/>
    </source>
</evidence>
<name>A0AAW1VQ68_RUBAR</name>
<keyword evidence="3" id="KW-1185">Reference proteome</keyword>
<reference evidence="2 3" key="1">
    <citation type="journal article" date="2023" name="G3 (Bethesda)">
        <title>A chromosome-length genome assembly and annotation of blackberry (Rubus argutus, cv. 'Hillquist').</title>
        <authorList>
            <person name="Bruna T."/>
            <person name="Aryal R."/>
            <person name="Dudchenko O."/>
            <person name="Sargent D.J."/>
            <person name="Mead D."/>
            <person name="Buti M."/>
            <person name="Cavallini A."/>
            <person name="Hytonen T."/>
            <person name="Andres J."/>
            <person name="Pham M."/>
            <person name="Weisz D."/>
            <person name="Mascagni F."/>
            <person name="Usai G."/>
            <person name="Natali L."/>
            <person name="Bassil N."/>
            <person name="Fernandez G.E."/>
            <person name="Lomsadze A."/>
            <person name="Armour M."/>
            <person name="Olukolu B."/>
            <person name="Poorten T."/>
            <person name="Britton C."/>
            <person name="Davik J."/>
            <person name="Ashrafi H."/>
            <person name="Aiden E.L."/>
            <person name="Borodovsky M."/>
            <person name="Worthington M."/>
        </authorList>
    </citation>
    <scope>NUCLEOTIDE SEQUENCE [LARGE SCALE GENOMIC DNA]</scope>
    <source>
        <strain evidence="2">PI 553951</strain>
    </source>
</reference>
<comment type="caution">
    <text evidence="2">The sequence shown here is derived from an EMBL/GenBank/DDBJ whole genome shotgun (WGS) entry which is preliminary data.</text>
</comment>
<dbReference type="Pfam" id="PF07893">
    <property type="entry name" value="DUF1668"/>
    <property type="match status" value="1"/>
</dbReference>
<dbReference type="EMBL" id="JBEDUW010000021">
    <property type="protein sequence ID" value="KAK9907239.1"/>
    <property type="molecule type" value="Genomic_DNA"/>
</dbReference>
<feature type="region of interest" description="Disordered" evidence="1">
    <location>
        <begin position="50"/>
        <end position="75"/>
    </location>
</feature>
<proteinExistence type="predicted"/>
<organism evidence="2 3">
    <name type="scientific">Rubus argutus</name>
    <name type="common">Southern blackberry</name>
    <dbReference type="NCBI Taxonomy" id="59490"/>
    <lineage>
        <taxon>Eukaryota</taxon>
        <taxon>Viridiplantae</taxon>
        <taxon>Streptophyta</taxon>
        <taxon>Embryophyta</taxon>
        <taxon>Tracheophyta</taxon>
        <taxon>Spermatophyta</taxon>
        <taxon>Magnoliopsida</taxon>
        <taxon>eudicotyledons</taxon>
        <taxon>Gunneridae</taxon>
        <taxon>Pentapetalae</taxon>
        <taxon>rosids</taxon>
        <taxon>fabids</taxon>
        <taxon>Rosales</taxon>
        <taxon>Rosaceae</taxon>
        <taxon>Rosoideae</taxon>
        <taxon>Rosoideae incertae sedis</taxon>
        <taxon>Rubus</taxon>
    </lineage>
</organism>
<accession>A0AAW1VQ68</accession>
<gene>
    <name evidence="2" type="ORF">M0R45_000969</name>
</gene>
<evidence type="ECO:0000313" key="3">
    <source>
        <dbReference type="Proteomes" id="UP001457282"/>
    </source>
</evidence>
<evidence type="ECO:0000313" key="2">
    <source>
        <dbReference type="EMBL" id="KAK9907239.1"/>
    </source>
</evidence>